<keyword evidence="2" id="KW-1185">Reference proteome</keyword>
<dbReference type="KEGG" id="lue:DCD74_05150"/>
<evidence type="ECO:0000313" key="1">
    <source>
        <dbReference type="EMBL" id="AXA84165.1"/>
    </source>
</evidence>
<reference evidence="2" key="1">
    <citation type="submission" date="2018-05" db="EMBL/GenBank/DDBJ databases">
        <title>Luteimonas pekinense sp. nov., isolated from human Meibomian gland secretions, Beijing, China.</title>
        <authorList>
            <person name="Wen T."/>
            <person name="Bai H."/>
            <person name="Lv H."/>
        </authorList>
    </citation>
    <scope>NUCLEOTIDE SEQUENCE [LARGE SCALE GENOMIC DNA]</scope>
    <source>
        <strain evidence="2">83-4</strain>
    </source>
</reference>
<sequence>MSSLLGRGHKADEVGATRTCPHCRATILASAAVCPQCKGHLRFDAAPDRKVLASPLKIEGTLPGPAPGEAWEYSVVAVVRNERGEEVARHVVGVGAMNPGDVRTFSLSVDLVASTRMRAR</sequence>
<accession>A0A344J555</accession>
<dbReference type="RefSeq" id="WP_112926378.1">
    <property type="nucleotide sequence ID" value="NZ_CP029556.1"/>
</dbReference>
<proteinExistence type="predicted"/>
<evidence type="ECO:0000313" key="2">
    <source>
        <dbReference type="Proteomes" id="UP000251842"/>
    </source>
</evidence>
<dbReference type="Proteomes" id="UP000251842">
    <property type="component" value="Chromosome"/>
</dbReference>
<organism evidence="1 2">
    <name type="scientific">Solilutibacter oculi</name>
    <dbReference type="NCBI Taxonomy" id="2698682"/>
    <lineage>
        <taxon>Bacteria</taxon>
        <taxon>Pseudomonadati</taxon>
        <taxon>Pseudomonadota</taxon>
        <taxon>Gammaproteobacteria</taxon>
        <taxon>Lysobacterales</taxon>
        <taxon>Lysobacteraceae</taxon>
        <taxon>Solilutibacter</taxon>
    </lineage>
</organism>
<dbReference type="OrthoDB" id="5974215at2"/>
<name>A0A344J555_9GAMM</name>
<dbReference type="AlphaFoldDB" id="A0A344J555"/>
<protein>
    <submittedName>
        <fullName evidence="1">Uncharacterized protein</fullName>
    </submittedName>
</protein>
<dbReference type="EMBL" id="CP029556">
    <property type="protein sequence ID" value="AXA84165.1"/>
    <property type="molecule type" value="Genomic_DNA"/>
</dbReference>
<gene>
    <name evidence="1" type="ORF">DCD74_05150</name>
</gene>